<evidence type="ECO:0000313" key="2">
    <source>
        <dbReference type="EMBL" id="MTV48429.1"/>
    </source>
</evidence>
<keyword evidence="1" id="KW-0175">Coiled coil</keyword>
<organism evidence="2 3">
    <name type="scientific">Heliobacterium mobile</name>
    <name type="common">Heliobacillus mobilis</name>
    <dbReference type="NCBI Taxonomy" id="28064"/>
    <lineage>
        <taxon>Bacteria</taxon>
        <taxon>Bacillati</taxon>
        <taxon>Bacillota</taxon>
        <taxon>Clostridia</taxon>
        <taxon>Eubacteriales</taxon>
        <taxon>Heliobacteriaceae</taxon>
        <taxon>Heliobacterium</taxon>
    </lineage>
</organism>
<evidence type="ECO:0000313" key="3">
    <source>
        <dbReference type="Proteomes" id="UP000430670"/>
    </source>
</evidence>
<dbReference type="RefSeq" id="WP_155475533.1">
    <property type="nucleotide sequence ID" value="NZ_WNKU01000004.1"/>
</dbReference>
<dbReference type="Proteomes" id="UP000430670">
    <property type="component" value="Unassembled WGS sequence"/>
</dbReference>
<reference evidence="2 3" key="1">
    <citation type="submission" date="2019-11" db="EMBL/GenBank/DDBJ databases">
        <title>Whole-genome sequence of a the green, strictly anaerobic photosynthetic bacterium Heliobacillus mobilis DSM 6151.</title>
        <authorList>
            <person name="Kyndt J.A."/>
            <person name="Meyer T.E."/>
        </authorList>
    </citation>
    <scope>NUCLEOTIDE SEQUENCE [LARGE SCALE GENOMIC DNA]</scope>
    <source>
        <strain evidence="2 3">DSM 6151</strain>
    </source>
</reference>
<proteinExistence type="predicted"/>
<keyword evidence="3" id="KW-1185">Reference proteome</keyword>
<dbReference type="AlphaFoldDB" id="A0A6I3SHS1"/>
<dbReference type="OrthoDB" id="2083508at2"/>
<comment type="caution">
    <text evidence="2">The sequence shown here is derived from an EMBL/GenBank/DDBJ whole genome shotgun (WGS) entry which is preliminary data.</text>
</comment>
<name>A0A6I3SHS1_HELMO</name>
<gene>
    <name evidence="2" type="ORF">GJ688_05455</name>
</gene>
<dbReference type="EMBL" id="WNKU01000004">
    <property type="protein sequence ID" value="MTV48429.1"/>
    <property type="molecule type" value="Genomic_DNA"/>
</dbReference>
<feature type="coiled-coil region" evidence="1">
    <location>
        <begin position="7"/>
        <end position="41"/>
    </location>
</feature>
<evidence type="ECO:0000256" key="1">
    <source>
        <dbReference type="SAM" id="Coils"/>
    </source>
</evidence>
<accession>A0A6I3SHS1</accession>
<sequence>MSLEERTQELEVQSGELHRRMQDMEKRTDDLQKRTRELVQRLDEAISMNNLFLAFIESNGLTQEFKTFSERLTSPNGKFN</sequence>
<protein>
    <submittedName>
        <fullName evidence="2">Uncharacterized protein</fullName>
    </submittedName>
</protein>